<organism evidence="1 2">
    <name type="scientific">Fusarium denticulatum</name>
    <dbReference type="NCBI Taxonomy" id="48507"/>
    <lineage>
        <taxon>Eukaryota</taxon>
        <taxon>Fungi</taxon>
        <taxon>Dikarya</taxon>
        <taxon>Ascomycota</taxon>
        <taxon>Pezizomycotina</taxon>
        <taxon>Sordariomycetes</taxon>
        <taxon>Hypocreomycetidae</taxon>
        <taxon>Hypocreales</taxon>
        <taxon>Nectriaceae</taxon>
        <taxon>Fusarium</taxon>
        <taxon>Fusarium fujikuroi species complex</taxon>
    </lineage>
</organism>
<gene>
    <name evidence="1" type="ORF">FDENT_3074</name>
</gene>
<sequence length="250" mass="28058">MSTNTAQQLILQHSTNPVNNPGYETKTDKVWARAYKPIKKVTSHTMTGADGMTYANFEGAFLPLQADDELRFRQTAVPPNNRHWRLETEADCENWFHTEVVNVVLSAWHAYPAVTQTSHTKPVTEENIAENVDCVFSVRVGNTRRTVAIGEMKRNLLEEDWQDGTKHAQSTVGRFPSREAPVASGTDSIDSWHRVGDDAKEISRFRSLWEGLCRAPESFTQGCLSGRLLVGGRSRILPVIKGLCTMKMEP</sequence>
<comment type="caution">
    <text evidence="1">The sequence shown here is derived from an EMBL/GenBank/DDBJ whole genome shotgun (WGS) entry which is preliminary data.</text>
</comment>
<name>A0A8H6CU16_9HYPO</name>
<reference evidence="1 2" key="1">
    <citation type="submission" date="2020-05" db="EMBL/GenBank/DDBJ databases">
        <title>Identification and distribution of gene clusters putatively required for synthesis of sphingolipid metabolism inhibitors in phylogenetically diverse species of the filamentous fungus Fusarium.</title>
        <authorList>
            <person name="Kim H.-S."/>
            <person name="Busman M."/>
            <person name="Brown D.W."/>
            <person name="Divon H."/>
            <person name="Uhlig S."/>
            <person name="Proctor R.H."/>
        </authorList>
    </citation>
    <scope>NUCLEOTIDE SEQUENCE [LARGE SCALE GENOMIC DNA]</scope>
    <source>
        <strain evidence="1 2">NRRL 25311</strain>
    </source>
</reference>
<dbReference type="EMBL" id="JAAOAK010000071">
    <property type="protein sequence ID" value="KAF5692054.1"/>
    <property type="molecule type" value="Genomic_DNA"/>
</dbReference>
<dbReference type="AlphaFoldDB" id="A0A8H6CU16"/>
<evidence type="ECO:0000313" key="2">
    <source>
        <dbReference type="Proteomes" id="UP000562682"/>
    </source>
</evidence>
<proteinExistence type="predicted"/>
<protein>
    <submittedName>
        <fullName evidence="1">Uncharacterized protein</fullName>
    </submittedName>
</protein>
<dbReference type="Proteomes" id="UP000562682">
    <property type="component" value="Unassembled WGS sequence"/>
</dbReference>
<accession>A0A8H6CU16</accession>
<evidence type="ECO:0000313" key="1">
    <source>
        <dbReference type="EMBL" id="KAF5692054.1"/>
    </source>
</evidence>
<keyword evidence="2" id="KW-1185">Reference proteome</keyword>